<gene>
    <name evidence="3" type="ORF">GCM10007876_39010</name>
</gene>
<sequence>MKKASLTVRSSKTRGVNVLGLAVAAAIAGQVTTASADLGSDITEALKGGTAYGDFRLRYEMVDQDNALKDADALTLRSRLGYKTGEVQGFSGVIEFEDSRNVAGMDDYDNTQGKNQGEYSVIADPETTELDQGYLQYKNELVTTKFGRQVLTLDNHRFVGHVGWRQDRQTFDAVTLNATPIKDLSIQYAFLDQRNRILAEEADVNSKDHLLNVGYKTPFGKLSAYAYLLENEDVEDDALDTYGLRFNGKAEVSSDLKALYTLEYATQDKEAVAGDNDADYMNLEAGAEFKGVTAKLGYEVLGSDDGDYGFSTPLATLHKFNGWADQFLATPKQGLVDMSVAVSGTLAGVKLAAVYHEFEADEESNDVDDLGSELDLSVTKKFSDNYSGGIKYAAYSAGDSGANKVDTDKAWLWVSAKF</sequence>
<keyword evidence="4" id="KW-1185">Reference proteome</keyword>
<dbReference type="Proteomes" id="UP001161389">
    <property type="component" value="Unassembled WGS sequence"/>
</dbReference>
<dbReference type="SUPFAM" id="SSF56935">
    <property type="entry name" value="Porins"/>
    <property type="match status" value="1"/>
</dbReference>
<dbReference type="InterPro" id="IPR023614">
    <property type="entry name" value="Porin_dom_sf"/>
</dbReference>
<evidence type="ECO:0000256" key="1">
    <source>
        <dbReference type="SAM" id="SignalP"/>
    </source>
</evidence>
<dbReference type="EMBL" id="BSNM01000026">
    <property type="protein sequence ID" value="GLQ33421.1"/>
    <property type="molecule type" value="Genomic_DNA"/>
</dbReference>
<dbReference type="Pfam" id="PF13372">
    <property type="entry name" value="Alginate_exp"/>
    <property type="match status" value="1"/>
</dbReference>
<dbReference type="RefSeq" id="WP_284383843.1">
    <property type="nucleotide sequence ID" value="NZ_BSNM01000026.1"/>
</dbReference>
<feature type="signal peptide" evidence="1">
    <location>
        <begin position="1"/>
        <end position="36"/>
    </location>
</feature>
<reference evidence="3" key="2">
    <citation type="submission" date="2023-01" db="EMBL/GenBank/DDBJ databases">
        <title>Draft genome sequence of Litoribrevibacter albus strain NBRC 110071.</title>
        <authorList>
            <person name="Sun Q."/>
            <person name="Mori K."/>
        </authorList>
    </citation>
    <scope>NUCLEOTIDE SEQUENCE</scope>
    <source>
        <strain evidence="3">NBRC 110071</strain>
    </source>
</reference>
<dbReference type="AlphaFoldDB" id="A0AA37SDS8"/>
<name>A0AA37SDS8_9GAMM</name>
<keyword evidence="1" id="KW-0732">Signal</keyword>
<evidence type="ECO:0000259" key="2">
    <source>
        <dbReference type="Pfam" id="PF13372"/>
    </source>
</evidence>
<evidence type="ECO:0000313" key="4">
    <source>
        <dbReference type="Proteomes" id="UP001161389"/>
    </source>
</evidence>
<comment type="caution">
    <text evidence="3">The sequence shown here is derived from an EMBL/GenBank/DDBJ whole genome shotgun (WGS) entry which is preliminary data.</text>
</comment>
<dbReference type="Gene3D" id="2.40.160.10">
    <property type="entry name" value="Porin"/>
    <property type="match status" value="1"/>
</dbReference>
<dbReference type="InterPro" id="IPR025388">
    <property type="entry name" value="Alginate_export_dom"/>
</dbReference>
<organism evidence="3 4">
    <name type="scientific">Litoribrevibacter albus</name>
    <dbReference type="NCBI Taxonomy" id="1473156"/>
    <lineage>
        <taxon>Bacteria</taxon>
        <taxon>Pseudomonadati</taxon>
        <taxon>Pseudomonadota</taxon>
        <taxon>Gammaproteobacteria</taxon>
        <taxon>Oceanospirillales</taxon>
        <taxon>Oceanospirillaceae</taxon>
        <taxon>Litoribrevibacter</taxon>
    </lineage>
</organism>
<proteinExistence type="predicted"/>
<feature type="domain" description="Alginate export" evidence="2">
    <location>
        <begin position="54"/>
        <end position="293"/>
    </location>
</feature>
<feature type="chain" id="PRO_5041399492" description="Alginate export domain-containing protein" evidence="1">
    <location>
        <begin position="37"/>
        <end position="418"/>
    </location>
</feature>
<reference evidence="3" key="1">
    <citation type="journal article" date="2014" name="Int. J. Syst. Evol. Microbiol.">
        <title>Complete genome sequence of Corynebacterium casei LMG S-19264T (=DSM 44701T), isolated from a smear-ripened cheese.</title>
        <authorList>
            <consortium name="US DOE Joint Genome Institute (JGI-PGF)"/>
            <person name="Walter F."/>
            <person name="Albersmeier A."/>
            <person name="Kalinowski J."/>
            <person name="Ruckert C."/>
        </authorList>
    </citation>
    <scope>NUCLEOTIDE SEQUENCE</scope>
    <source>
        <strain evidence="3">NBRC 110071</strain>
    </source>
</reference>
<evidence type="ECO:0000313" key="3">
    <source>
        <dbReference type="EMBL" id="GLQ33421.1"/>
    </source>
</evidence>
<protein>
    <recommendedName>
        <fullName evidence="2">Alginate export domain-containing protein</fullName>
    </recommendedName>
</protein>
<accession>A0AA37SDS8</accession>